<reference evidence="1 2" key="1">
    <citation type="submission" date="2017-01" db="EMBL/GenBank/DDBJ databases">
        <title>First insights into the biology of 'candidatus Vampirococcus archaeovorus'.</title>
        <authorList>
            <person name="Kizina J."/>
            <person name="Jordan S."/>
            <person name="Stueber K."/>
            <person name="Reinhardt R."/>
            <person name="Harder J."/>
        </authorList>
    </citation>
    <scope>NUCLEOTIDE SEQUENCE [LARGE SCALE GENOMIC DNA]</scope>
    <source>
        <strain evidence="1 2">LiM</strain>
    </source>
</reference>
<proteinExistence type="predicted"/>
<keyword evidence="2" id="KW-1185">Reference proteome</keyword>
<organism evidence="1 2">
    <name type="scientific">Velamenicoccus archaeovorus</name>
    <dbReference type="NCBI Taxonomy" id="1930593"/>
    <lineage>
        <taxon>Bacteria</taxon>
        <taxon>Pseudomonadati</taxon>
        <taxon>Candidatus Omnitrophota</taxon>
        <taxon>Candidatus Velamenicoccus</taxon>
    </lineage>
</organism>
<evidence type="ECO:0000313" key="1">
    <source>
        <dbReference type="EMBL" id="QAT17797.1"/>
    </source>
</evidence>
<dbReference type="Proteomes" id="UP000287243">
    <property type="component" value="Chromosome"/>
</dbReference>
<protein>
    <recommendedName>
        <fullName evidence="3">SIR2-like domain-containing protein</fullName>
    </recommendedName>
</protein>
<dbReference type="RefSeq" id="WP_128700764.1">
    <property type="nucleotide sequence ID" value="NZ_CP019384.1"/>
</dbReference>
<dbReference type="EMBL" id="CP019384">
    <property type="protein sequence ID" value="QAT17797.1"/>
    <property type="molecule type" value="Genomic_DNA"/>
</dbReference>
<dbReference type="KEGG" id="vai:BU251_08725"/>
<dbReference type="SUPFAM" id="SSF52467">
    <property type="entry name" value="DHS-like NAD/FAD-binding domain"/>
    <property type="match status" value="1"/>
</dbReference>
<evidence type="ECO:0008006" key="3">
    <source>
        <dbReference type="Google" id="ProtNLM"/>
    </source>
</evidence>
<gene>
    <name evidence="1" type="ORF">BU251_08725</name>
</gene>
<accession>A0A410P6I2</accession>
<sequence>MKRIFMLGAGFSVPAGLPAISNLFAELRRFYCEDLRDRNLPCLQEFEKEYAVVDAMLYPSGEPETNFEKFISLLDAGLKEGILVEQYSFVRKGWLLILAFYLNEKVENKQRTDFYNSFVARLNPAQDLIFTFNWDCLLESVLDELGIGWQYRNTQGYSGRELTIYKLHGSVNWFFFPPHLRPRGDFYKQMQNDDISKGRIYYCALRGLRDTIEQFELQTNAIPFIVPPTYFKVFEGIHDLWSKAFEELKKADEINIIGYSFPELDFFAELTIRMGISSNRTTHLEEGQYIRPIKVKVFDQSQQVADNIGKKVSCRGLTFEPKQMDFLGVASWDGSIT</sequence>
<dbReference type="OrthoDB" id="9808492at2"/>
<name>A0A410P6I2_VELA1</name>
<dbReference type="AlphaFoldDB" id="A0A410P6I2"/>
<evidence type="ECO:0000313" key="2">
    <source>
        <dbReference type="Proteomes" id="UP000287243"/>
    </source>
</evidence>
<dbReference type="InterPro" id="IPR029035">
    <property type="entry name" value="DHS-like_NAD/FAD-binding_dom"/>
</dbReference>